<dbReference type="PROSITE" id="PS50931">
    <property type="entry name" value="HTH_LYSR"/>
    <property type="match status" value="1"/>
</dbReference>
<keyword evidence="7" id="KW-1185">Reference proteome</keyword>
<protein>
    <submittedName>
        <fullName evidence="6">LysR family transcriptional regulator</fullName>
    </submittedName>
</protein>
<dbReference type="PANTHER" id="PTHR30126:SF40">
    <property type="entry name" value="HTH-TYPE TRANSCRIPTIONAL REGULATOR GLTR"/>
    <property type="match status" value="1"/>
</dbReference>
<accession>A0ABS3RM17</accession>
<keyword evidence="3" id="KW-0238">DNA-binding</keyword>
<dbReference type="PRINTS" id="PR00039">
    <property type="entry name" value="HTHLYSR"/>
</dbReference>
<comment type="caution">
    <text evidence="6">The sequence shown here is derived from an EMBL/GenBank/DDBJ whole genome shotgun (WGS) entry which is preliminary data.</text>
</comment>
<dbReference type="Proteomes" id="UP000680206">
    <property type="component" value="Unassembled WGS sequence"/>
</dbReference>
<evidence type="ECO:0000256" key="4">
    <source>
        <dbReference type="ARBA" id="ARBA00023163"/>
    </source>
</evidence>
<dbReference type="EMBL" id="JAGEPF010000005">
    <property type="protein sequence ID" value="MBO2457771.1"/>
    <property type="molecule type" value="Genomic_DNA"/>
</dbReference>
<dbReference type="SUPFAM" id="SSF46785">
    <property type="entry name" value="Winged helix' DNA-binding domain"/>
    <property type="match status" value="1"/>
</dbReference>
<name>A0ABS3RM17_9ACTN</name>
<dbReference type="CDD" id="cd05466">
    <property type="entry name" value="PBP2_LTTR_substrate"/>
    <property type="match status" value="1"/>
</dbReference>
<dbReference type="InterPro" id="IPR036390">
    <property type="entry name" value="WH_DNA-bd_sf"/>
</dbReference>
<evidence type="ECO:0000256" key="1">
    <source>
        <dbReference type="ARBA" id="ARBA00009437"/>
    </source>
</evidence>
<feature type="domain" description="HTH lysR-type" evidence="5">
    <location>
        <begin position="1"/>
        <end position="58"/>
    </location>
</feature>
<dbReference type="InterPro" id="IPR005119">
    <property type="entry name" value="LysR_subst-bd"/>
</dbReference>
<evidence type="ECO:0000313" key="7">
    <source>
        <dbReference type="Proteomes" id="UP000680206"/>
    </source>
</evidence>
<evidence type="ECO:0000256" key="2">
    <source>
        <dbReference type="ARBA" id="ARBA00023015"/>
    </source>
</evidence>
<dbReference type="PANTHER" id="PTHR30126">
    <property type="entry name" value="HTH-TYPE TRANSCRIPTIONAL REGULATOR"/>
    <property type="match status" value="1"/>
</dbReference>
<organism evidence="6 7">
    <name type="scientific">Actinomadura violacea</name>
    <dbReference type="NCBI Taxonomy" id="2819934"/>
    <lineage>
        <taxon>Bacteria</taxon>
        <taxon>Bacillati</taxon>
        <taxon>Actinomycetota</taxon>
        <taxon>Actinomycetes</taxon>
        <taxon>Streptosporangiales</taxon>
        <taxon>Thermomonosporaceae</taxon>
        <taxon>Actinomadura</taxon>
    </lineage>
</organism>
<keyword evidence="2" id="KW-0805">Transcription regulation</keyword>
<evidence type="ECO:0000313" key="6">
    <source>
        <dbReference type="EMBL" id="MBO2457771.1"/>
    </source>
</evidence>
<gene>
    <name evidence="6" type="ORF">J4709_09305</name>
</gene>
<comment type="similarity">
    <text evidence="1">Belongs to the LysR transcriptional regulatory family.</text>
</comment>
<dbReference type="Gene3D" id="3.40.190.10">
    <property type="entry name" value="Periplasmic binding protein-like II"/>
    <property type="match status" value="2"/>
</dbReference>
<dbReference type="SUPFAM" id="SSF53850">
    <property type="entry name" value="Periplasmic binding protein-like II"/>
    <property type="match status" value="1"/>
</dbReference>
<evidence type="ECO:0000259" key="5">
    <source>
        <dbReference type="PROSITE" id="PS50931"/>
    </source>
</evidence>
<keyword evidence="4" id="KW-0804">Transcription</keyword>
<dbReference type="Pfam" id="PF00126">
    <property type="entry name" value="HTH_1"/>
    <property type="match status" value="1"/>
</dbReference>
<dbReference type="InterPro" id="IPR036388">
    <property type="entry name" value="WH-like_DNA-bd_sf"/>
</dbReference>
<dbReference type="InterPro" id="IPR000847">
    <property type="entry name" value="LysR_HTH_N"/>
</dbReference>
<dbReference type="Gene3D" id="1.10.10.10">
    <property type="entry name" value="Winged helix-like DNA-binding domain superfamily/Winged helix DNA-binding domain"/>
    <property type="match status" value="1"/>
</dbReference>
<dbReference type="Pfam" id="PF03466">
    <property type="entry name" value="LysR_substrate"/>
    <property type="match status" value="1"/>
</dbReference>
<evidence type="ECO:0000256" key="3">
    <source>
        <dbReference type="ARBA" id="ARBA00023125"/>
    </source>
</evidence>
<dbReference type="RefSeq" id="WP_208239106.1">
    <property type="nucleotide sequence ID" value="NZ_JAGEPF010000005.1"/>
</dbReference>
<sequence>MDSRYLRAFVAVAETGGISAAAERLGYAQSSLSTQLRRLEDDLGVPVLARTSTGTALTDAGRRLLPYAVQSLDLEDRMRRAARDVAPRLRVGALDCLADEWTTDLLAAFQHGAAGPGTACEVDLSVGDRAFLAAGLEAGRLDLVFVYDNGVPATGPHEIVDEDRVVLVAAPEHPLAKASPLDPAALMSAEFLIVNPECTSEMLTRRYGRALGPDTRIGMATGSLAALRRMAALGRGVALIPEMAVRAELDAGDLVRLDPAVDDVTAVHIEARWRPGAEPLVRPLVALARRSAGLVSAAAGPGRPA</sequence>
<proteinExistence type="inferred from homology"/>
<reference evidence="6 7" key="1">
    <citation type="submission" date="2021-03" db="EMBL/GenBank/DDBJ databases">
        <title>Actinomadura violae sp. nov., isolated from lichen in Thailand.</title>
        <authorList>
            <person name="Kanchanasin P."/>
            <person name="Saeng-In P."/>
            <person name="Phongsopitanun W."/>
            <person name="Yuki M."/>
            <person name="Kudo T."/>
            <person name="Ohkuma M."/>
            <person name="Tanasupawat S."/>
        </authorList>
    </citation>
    <scope>NUCLEOTIDE SEQUENCE [LARGE SCALE GENOMIC DNA]</scope>
    <source>
        <strain evidence="6 7">LCR2-06</strain>
    </source>
</reference>